<dbReference type="OrthoDB" id="5090566at2759"/>
<evidence type="ECO:0000313" key="1">
    <source>
        <dbReference type="EMBL" id="KAF7557982.1"/>
    </source>
</evidence>
<dbReference type="AlphaFoldDB" id="A0A9P5HLX9"/>
<evidence type="ECO:0000313" key="2">
    <source>
        <dbReference type="Proteomes" id="UP000722485"/>
    </source>
</evidence>
<dbReference type="Proteomes" id="UP000722485">
    <property type="component" value="Unassembled WGS sequence"/>
</dbReference>
<reference evidence="1" key="1">
    <citation type="submission" date="2020-03" db="EMBL/GenBank/DDBJ databases">
        <title>Draft Genome Sequence of Cylindrodendrum hubeiense.</title>
        <authorList>
            <person name="Buettner E."/>
            <person name="Kellner H."/>
        </authorList>
    </citation>
    <scope>NUCLEOTIDE SEQUENCE</scope>
    <source>
        <strain evidence="1">IHI 201604</strain>
    </source>
</reference>
<gene>
    <name evidence="1" type="ORF">G7Z17_g220</name>
</gene>
<protein>
    <submittedName>
        <fullName evidence="1">Uncharacterized protein</fullName>
    </submittedName>
</protein>
<proteinExistence type="predicted"/>
<sequence length="185" mass="20765">MSIVRPGLLRKLYDDAQEEAIKGTNDTHTKCWAFWQILVAEAIGELNTYSVTSVPSFEASIQDTGITVERYDEDLHTLTTLLCVRCQPPDTSIEEIEQTVLDAARSHIQKDNLEWIWAMTTIGVSFRMWFIDKDALKLVPMHGMATEGDEPQYVDANSPEASIFYDAVRSIKAGLPLSMGHSVRS</sequence>
<name>A0A9P5HLX9_9HYPO</name>
<organism evidence="1 2">
    <name type="scientific">Cylindrodendrum hubeiense</name>
    <dbReference type="NCBI Taxonomy" id="595255"/>
    <lineage>
        <taxon>Eukaryota</taxon>
        <taxon>Fungi</taxon>
        <taxon>Dikarya</taxon>
        <taxon>Ascomycota</taxon>
        <taxon>Pezizomycotina</taxon>
        <taxon>Sordariomycetes</taxon>
        <taxon>Hypocreomycetidae</taxon>
        <taxon>Hypocreales</taxon>
        <taxon>Nectriaceae</taxon>
        <taxon>Cylindrodendrum</taxon>
    </lineage>
</organism>
<accession>A0A9P5HLX9</accession>
<keyword evidence="2" id="KW-1185">Reference proteome</keyword>
<dbReference type="EMBL" id="JAANBB010000002">
    <property type="protein sequence ID" value="KAF7557982.1"/>
    <property type="molecule type" value="Genomic_DNA"/>
</dbReference>
<comment type="caution">
    <text evidence="1">The sequence shown here is derived from an EMBL/GenBank/DDBJ whole genome shotgun (WGS) entry which is preliminary data.</text>
</comment>